<protein>
    <submittedName>
        <fullName evidence="1">Uncharacterized protein</fullName>
    </submittedName>
</protein>
<reference evidence="1" key="2">
    <citation type="submission" date="2013-05" db="EMBL/GenBank/DDBJ databases">
        <authorList>
            <person name="Carter J.-M."/>
            <person name="Baker S.C."/>
            <person name="Pink R."/>
            <person name="Carter D.R.F."/>
            <person name="Collins A."/>
            <person name="Tomlin J."/>
            <person name="Gibbs M."/>
            <person name="Breuker C.J."/>
        </authorList>
    </citation>
    <scope>NUCLEOTIDE SEQUENCE</scope>
    <source>
        <tissue evidence="1">Ovary</tissue>
    </source>
</reference>
<organism evidence="1">
    <name type="scientific">Pararge aegeria</name>
    <name type="common">speckled wood butterfly</name>
    <dbReference type="NCBI Taxonomy" id="116150"/>
    <lineage>
        <taxon>Eukaryota</taxon>
        <taxon>Metazoa</taxon>
        <taxon>Ecdysozoa</taxon>
        <taxon>Arthropoda</taxon>
        <taxon>Hexapoda</taxon>
        <taxon>Insecta</taxon>
        <taxon>Pterygota</taxon>
        <taxon>Neoptera</taxon>
        <taxon>Endopterygota</taxon>
        <taxon>Lepidoptera</taxon>
        <taxon>Glossata</taxon>
        <taxon>Ditrysia</taxon>
        <taxon>Papilionoidea</taxon>
        <taxon>Nymphalidae</taxon>
        <taxon>Satyrinae</taxon>
        <taxon>Satyrini</taxon>
        <taxon>Parargina</taxon>
        <taxon>Pararge</taxon>
    </lineage>
</organism>
<dbReference type="EMBL" id="GAIX01011776">
    <property type="protein sequence ID" value="JAA80784.1"/>
    <property type="molecule type" value="Transcribed_RNA"/>
</dbReference>
<evidence type="ECO:0000313" key="1">
    <source>
        <dbReference type="EMBL" id="JAA80784.1"/>
    </source>
</evidence>
<sequence>MRSDAQDFSALTYCLRLVLRFLVREVLGQNNPINVNRGRGRVIAVIIYLSGGVTHLCDVGVDLAVVGRAR</sequence>
<proteinExistence type="predicted"/>
<dbReference type="AlphaFoldDB" id="S4NUN6"/>
<accession>S4NUN6</accession>
<reference evidence="1" key="1">
    <citation type="journal article" date="2013" name="BMC Genomics">
        <title>Unscrambling butterfly oogenesis.</title>
        <authorList>
            <person name="Carter J.M."/>
            <person name="Baker S.C."/>
            <person name="Pink R."/>
            <person name="Carter D.R."/>
            <person name="Collins A."/>
            <person name="Tomlin J."/>
            <person name="Gibbs M."/>
            <person name="Breuker C.J."/>
        </authorList>
    </citation>
    <scope>NUCLEOTIDE SEQUENCE</scope>
    <source>
        <tissue evidence="1">Ovary</tissue>
    </source>
</reference>
<feature type="non-terminal residue" evidence="1">
    <location>
        <position position="70"/>
    </location>
</feature>
<name>S4NUN6_9NEOP</name>